<dbReference type="InterPro" id="IPR013783">
    <property type="entry name" value="Ig-like_fold"/>
</dbReference>
<name>A0A1G6ZSM2_9ACTN</name>
<dbReference type="SUPFAM" id="SSF49265">
    <property type="entry name" value="Fibronectin type III"/>
    <property type="match status" value="1"/>
</dbReference>
<dbReference type="PROSITE" id="PS50853">
    <property type="entry name" value="FN3"/>
    <property type="match status" value="1"/>
</dbReference>
<keyword evidence="2" id="KW-0624">Polysaccharide degradation</keyword>
<dbReference type="InterPro" id="IPR036116">
    <property type="entry name" value="FN3_sf"/>
</dbReference>
<keyword evidence="2" id="KW-0119">Carbohydrate metabolism</keyword>
<dbReference type="GO" id="GO:0016798">
    <property type="term" value="F:hydrolase activity, acting on glycosyl bonds"/>
    <property type="evidence" value="ECO:0007669"/>
    <property type="project" value="UniProtKB-KW"/>
</dbReference>
<dbReference type="RefSeq" id="WP_170867195.1">
    <property type="nucleotide sequence ID" value="NZ_FMZM01000014.1"/>
</dbReference>
<dbReference type="AlphaFoldDB" id="A0A1G6ZSM2"/>
<dbReference type="InterPro" id="IPR003961">
    <property type="entry name" value="FN3_dom"/>
</dbReference>
<dbReference type="GO" id="GO:0000272">
    <property type="term" value="P:polysaccharide catabolic process"/>
    <property type="evidence" value="ECO:0007669"/>
    <property type="project" value="UniProtKB-KW"/>
</dbReference>
<accession>A0A1G6ZSM2</accession>
<sequence length="600" mass="63526">MRTGRFRSMTVGAATLVVALAGQLVLVDTADAGPDANAPGTPALATEITNKFTSYGNSTSVDRWTGGDGLEAIELPDGRVLWFFNDYWYGTVKSDLTRGPFQASMPRNGIVIQNANGTMGQTVSGSGGATLMNTGSGWLWGGDQRLQGGTVQKFYMRMVADGGWGSAVGVELRTIPTGSVASPGTYGDLTAQLPADVRSCSAQGVAGHCTLWGMALADHGSYTYVYGADVSSSGKDLKIARVPQGDFAGLWEYWNGSGWSTDQADAIDTGTVASEAMSVTYQGGRWVLVGQDTYGGLGGNVISYYADTPWGFTAADKSTLFKMPETTADWSVWAYTPRLIPHLSTGGNQVIIGYSVNSQLEDSSCGAHNYIDATVYRPRFKAVTLPTTPGGSYQAPNGAQPAAKWLTAAELPGWCAPGTAAVPAPTGVTATPGQGNTALTFGWSQTAPSSDWSYGFQFRASGDAWGTEWPLFAPASNTWTGGLLTPARTYEFRIRASTWEGRNSAWTTKTVTMPINAPTGLSVARTAANKCTLNITDPQGGVFWRVQQRQVGATAWTSLGAVGTKTPWYAVTSGVRYDYRVQAYSDYGSSAWTTATRCGL</sequence>
<dbReference type="Gene3D" id="2.60.40.10">
    <property type="entry name" value="Immunoglobulins"/>
    <property type="match status" value="2"/>
</dbReference>
<keyword evidence="4" id="KW-1185">Reference proteome</keyword>
<evidence type="ECO:0000313" key="3">
    <source>
        <dbReference type="EMBL" id="SDE05764.1"/>
    </source>
</evidence>
<gene>
    <name evidence="3" type="ORF">SAMN05421872_11434</name>
</gene>
<organism evidence="3 4">
    <name type="scientific">Nocardioides lianchengensis</name>
    <dbReference type="NCBI Taxonomy" id="1045774"/>
    <lineage>
        <taxon>Bacteria</taxon>
        <taxon>Bacillati</taxon>
        <taxon>Actinomycetota</taxon>
        <taxon>Actinomycetes</taxon>
        <taxon>Propionibacteriales</taxon>
        <taxon>Nocardioidaceae</taxon>
        <taxon>Nocardioides</taxon>
    </lineage>
</organism>
<evidence type="ECO:0000256" key="1">
    <source>
        <dbReference type="ARBA" id="ARBA00023295"/>
    </source>
</evidence>
<evidence type="ECO:0000256" key="2">
    <source>
        <dbReference type="ARBA" id="ARBA00023326"/>
    </source>
</evidence>
<reference evidence="4" key="1">
    <citation type="submission" date="2016-10" db="EMBL/GenBank/DDBJ databases">
        <authorList>
            <person name="Varghese N."/>
            <person name="Submissions S."/>
        </authorList>
    </citation>
    <scope>NUCLEOTIDE SEQUENCE [LARGE SCALE GENOMIC DNA]</scope>
    <source>
        <strain evidence="4">CGMCC 4.6858</strain>
    </source>
</reference>
<keyword evidence="1" id="KW-0326">Glycosidase</keyword>
<proteinExistence type="predicted"/>
<dbReference type="STRING" id="1045774.SAMN05421872_11434"/>
<dbReference type="CDD" id="cd00063">
    <property type="entry name" value="FN3"/>
    <property type="match status" value="1"/>
</dbReference>
<evidence type="ECO:0000313" key="4">
    <source>
        <dbReference type="Proteomes" id="UP000199034"/>
    </source>
</evidence>
<keyword evidence="1" id="KW-0378">Hydrolase</keyword>
<dbReference type="EMBL" id="FMZM01000014">
    <property type="protein sequence ID" value="SDE05764.1"/>
    <property type="molecule type" value="Genomic_DNA"/>
</dbReference>
<protein>
    <submittedName>
        <fullName evidence="3">Uncharacterized protein</fullName>
    </submittedName>
</protein>
<dbReference type="Proteomes" id="UP000199034">
    <property type="component" value="Unassembled WGS sequence"/>
</dbReference>